<dbReference type="AlphaFoldDB" id="A0AAV2WGU8"/>
<accession>A0AAV2WGU8</accession>
<proteinExistence type="predicted"/>
<protein>
    <submittedName>
        <fullName evidence="2">Uncharacterized protein</fullName>
    </submittedName>
</protein>
<sequence length="147" mass="15265">MAGEGSSTTVVSTTAVSPEPGSARAGVTPTVSAVKDNTTVDATPATRLRRKNSSRAALIVHRLLEDQEQGNSQPLLRFAVISPDTGRTAQQLSRLVHRCGRPSVTSGVYLAPEIHITYVVAADDVPDVNLTGAASDTIVGCRPASSS</sequence>
<evidence type="ECO:0000313" key="2">
    <source>
        <dbReference type="EMBL" id="CDQ43156.1"/>
    </source>
</evidence>
<reference evidence="2" key="1">
    <citation type="submission" date="2014-05" db="EMBL/GenBank/DDBJ databases">
        <authorList>
            <person name="Urmite Genomes"/>
        </authorList>
    </citation>
    <scope>NUCLEOTIDE SEQUENCE</scope>
    <source>
        <strain evidence="2">DSM 44074</strain>
    </source>
</reference>
<reference evidence="2" key="2">
    <citation type="submission" date="2015-09" db="EMBL/GenBank/DDBJ databases">
        <title>Draft genome sequence of Mycobacterium neoaurum DSM 44074.</title>
        <authorList>
            <person name="Croce O."/>
            <person name="Robert C."/>
            <person name="Raoult D."/>
            <person name="Drancourt M."/>
        </authorList>
    </citation>
    <scope>NUCLEOTIDE SEQUENCE</scope>
    <source>
        <strain evidence="2">DSM 44074</strain>
    </source>
</reference>
<evidence type="ECO:0000256" key="1">
    <source>
        <dbReference type="SAM" id="MobiDB-lite"/>
    </source>
</evidence>
<organism evidence="2 3">
    <name type="scientific">Mycolicibacterium neoaurum</name>
    <name type="common">Mycobacterium neoaurum</name>
    <dbReference type="NCBI Taxonomy" id="1795"/>
    <lineage>
        <taxon>Bacteria</taxon>
        <taxon>Bacillati</taxon>
        <taxon>Actinomycetota</taxon>
        <taxon>Actinomycetes</taxon>
        <taxon>Mycobacteriales</taxon>
        <taxon>Mycobacteriaceae</taxon>
        <taxon>Mycolicibacterium</taxon>
    </lineage>
</organism>
<gene>
    <name evidence="2" type="ORF">BN1047_01019</name>
</gene>
<dbReference type="EMBL" id="LK021337">
    <property type="protein sequence ID" value="CDQ43156.1"/>
    <property type="molecule type" value="Genomic_DNA"/>
</dbReference>
<dbReference type="Proteomes" id="UP000028864">
    <property type="component" value="Unassembled WGS sequence"/>
</dbReference>
<evidence type="ECO:0000313" key="3">
    <source>
        <dbReference type="Proteomes" id="UP000028864"/>
    </source>
</evidence>
<feature type="region of interest" description="Disordered" evidence="1">
    <location>
        <begin position="1"/>
        <end position="28"/>
    </location>
</feature>
<feature type="compositionally biased region" description="Low complexity" evidence="1">
    <location>
        <begin position="1"/>
        <end position="17"/>
    </location>
</feature>
<name>A0AAV2WGU8_MYCNE</name>